<dbReference type="PANTHER" id="PTHR37331">
    <property type="entry name" value="YALI0F11671P"/>
    <property type="match status" value="1"/>
</dbReference>
<dbReference type="STRING" id="1754192.A0A1Y1XHP2"/>
<reference evidence="1 2" key="1">
    <citation type="submission" date="2016-08" db="EMBL/GenBank/DDBJ databases">
        <title>A Parts List for Fungal Cellulosomes Revealed by Comparative Genomics.</title>
        <authorList>
            <consortium name="DOE Joint Genome Institute"/>
            <person name="Haitjema C.H."/>
            <person name="Gilmore S.P."/>
            <person name="Henske J.K."/>
            <person name="Solomon K.V."/>
            <person name="De Groot R."/>
            <person name="Kuo A."/>
            <person name="Mondo S.J."/>
            <person name="Salamov A.A."/>
            <person name="Labutti K."/>
            <person name="Zhao Z."/>
            <person name="Chiniquy J."/>
            <person name="Barry K."/>
            <person name="Brewer H.M."/>
            <person name="Purvine S.O."/>
            <person name="Wright A.T."/>
            <person name="Boxma B."/>
            <person name="Van Alen T."/>
            <person name="Hackstein J.H."/>
            <person name="Baker S.E."/>
            <person name="Grigoriev I.V."/>
            <person name="O'Malley M.A."/>
        </authorList>
    </citation>
    <scope>NUCLEOTIDE SEQUENCE [LARGE SCALE GENOMIC DNA]</scope>
    <source>
        <strain evidence="1 2">S4</strain>
    </source>
</reference>
<proteinExistence type="predicted"/>
<dbReference type="Proteomes" id="UP000193944">
    <property type="component" value="Unassembled WGS sequence"/>
</dbReference>
<organism evidence="1 2">
    <name type="scientific">Anaeromyces robustus</name>
    <dbReference type="NCBI Taxonomy" id="1754192"/>
    <lineage>
        <taxon>Eukaryota</taxon>
        <taxon>Fungi</taxon>
        <taxon>Fungi incertae sedis</taxon>
        <taxon>Chytridiomycota</taxon>
        <taxon>Chytridiomycota incertae sedis</taxon>
        <taxon>Neocallimastigomycetes</taxon>
        <taxon>Neocallimastigales</taxon>
        <taxon>Neocallimastigaceae</taxon>
        <taxon>Anaeromyces</taxon>
    </lineage>
</organism>
<reference evidence="1 2" key="2">
    <citation type="submission" date="2016-08" db="EMBL/GenBank/DDBJ databases">
        <title>Pervasive Adenine N6-methylation of Active Genes in Fungi.</title>
        <authorList>
            <consortium name="DOE Joint Genome Institute"/>
            <person name="Mondo S.J."/>
            <person name="Dannebaum R.O."/>
            <person name="Kuo R.C."/>
            <person name="Labutti K."/>
            <person name="Haridas S."/>
            <person name="Kuo A."/>
            <person name="Salamov A."/>
            <person name="Ahrendt S.R."/>
            <person name="Lipzen A."/>
            <person name="Sullivan W."/>
            <person name="Andreopoulos W.B."/>
            <person name="Clum A."/>
            <person name="Lindquist E."/>
            <person name="Daum C."/>
            <person name="Ramamoorthy G.K."/>
            <person name="Gryganskyi A."/>
            <person name="Culley D."/>
            <person name="Magnuson J.K."/>
            <person name="James T.Y."/>
            <person name="O'Malley M.A."/>
            <person name="Stajich J.E."/>
            <person name="Spatafora J.W."/>
            <person name="Visel A."/>
            <person name="Grigoriev I.V."/>
        </authorList>
    </citation>
    <scope>NUCLEOTIDE SEQUENCE [LARGE SCALE GENOMIC DNA]</scope>
    <source>
        <strain evidence="1 2">S4</strain>
    </source>
</reference>
<dbReference type="PANTHER" id="PTHR37331:SF1">
    <property type="entry name" value="YALI0F11671P"/>
    <property type="match status" value="1"/>
</dbReference>
<accession>A0A1Y1XHP2</accession>
<dbReference type="EMBL" id="MCFG01000038">
    <property type="protein sequence ID" value="ORX85263.1"/>
    <property type="molecule type" value="Genomic_DNA"/>
</dbReference>
<name>A0A1Y1XHP2_9FUNG</name>
<dbReference type="AlphaFoldDB" id="A0A1Y1XHP2"/>
<keyword evidence="2" id="KW-1185">Reference proteome</keyword>
<sequence length="249" mass="29046">MNTIVNSGIKETKKFSIGLALNAFKTERHPKIIFQSNSLNIDLLNNTKRNFSVTPQNLNKSNDFVPFTIKKNLKYNVYEGKNPIPYPFKFYYLKPENSNNAVVSLLSPEEINGKTMKKEGIVGWVHFENEEPPILKPWLFVENKDFYNLFNGVIKKNLHTDINKKVQLDAHFHKNGWMYFKDDRNKSNHGMLESAEDTFGAVEVKECEIIPKSFEPMFTYRILTRRGLFQLPEALHNKLVQEIQEKCLE</sequence>
<gene>
    <name evidence="1" type="ORF">BCR32DRAFT_290819</name>
</gene>
<comment type="caution">
    <text evidence="1">The sequence shown here is derived from an EMBL/GenBank/DDBJ whole genome shotgun (WGS) entry which is preliminary data.</text>
</comment>
<evidence type="ECO:0000313" key="2">
    <source>
        <dbReference type="Proteomes" id="UP000193944"/>
    </source>
</evidence>
<dbReference type="OrthoDB" id="5397701at2759"/>
<protein>
    <submittedName>
        <fullName evidence="1">Uncharacterized protein</fullName>
    </submittedName>
</protein>
<evidence type="ECO:0000313" key="1">
    <source>
        <dbReference type="EMBL" id="ORX85263.1"/>
    </source>
</evidence>